<evidence type="ECO:0000313" key="2">
    <source>
        <dbReference type="EMBL" id="TFK99194.1"/>
    </source>
</evidence>
<dbReference type="Proteomes" id="UP000305067">
    <property type="component" value="Unassembled WGS sequence"/>
</dbReference>
<gene>
    <name evidence="2" type="ORF">BDV98DRAFT_571850</name>
</gene>
<keyword evidence="2" id="KW-0012">Acyltransferase</keyword>
<dbReference type="OrthoDB" id="329272at2759"/>
<keyword evidence="2" id="KW-0808">Transferase</keyword>
<proteinExistence type="predicted"/>
<dbReference type="PROSITE" id="PS51186">
    <property type="entry name" value="GNAT"/>
    <property type="match status" value="1"/>
</dbReference>
<organism evidence="2 3">
    <name type="scientific">Pterulicium gracile</name>
    <dbReference type="NCBI Taxonomy" id="1884261"/>
    <lineage>
        <taxon>Eukaryota</taxon>
        <taxon>Fungi</taxon>
        <taxon>Dikarya</taxon>
        <taxon>Basidiomycota</taxon>
        <taxon>Agaricomycotina</taxon>
        <taxon>Agaricomycetes</taxon>
        <taxon>Agaricomycetidae</taxon>
        <taxon>Agaricales</taxon>
        <taxon>Pleurotineae</taxon>
        <taxon>Pterulaceae</taxon>
        <taxon>Pterulicium</taxon>
    </lineage>
</organism>
<reference evidence="2 3" key="1">
    <citation type="journal article" date="2019" name="Nat. Ecol. Evol.">
        <title>Megaphylogeny resolves global patterns of mushroom evolution.</title>
        <authorList>
            <person name="Varga T."/>
            <person name="Krizsan K."/>
            <person name="Foldi C."/>
            <person name="Dima B."/>
            <person name="Sanchez-Garcia M."/>
            <person name="Sanchez-Ramirez S."/>
            <person name="Szollosi G.J."/>
            <person name="Szarkandi J.G."/>
            <person name="Papp V."/>
            <person name="Albert L."/>
            <person name="Andreopoulos W."/>
            <person name="Angelini C."/>
            <person name="Antonin V."/>
            <person name="Barry K.W."/>
            <person name="Bougher N.L."/>
            <person name="Buchanan P."/>
            <person name="Buyck B."/>
            <person name="Bense V."/>
            <person name="Catcheside P."/>
            <person name="Chovatia M."/>
            <person name="Cooper J."/>
            <person name="Damon W."/>
            <person name="Desjardin D."/>
            <person name="Finy P."/>
            <person name="Geml J."/>
            <person name="Haridas S."/>
            <person name="Hughes K."/>
            <person name="Justo A."/>
            <person name="Karasinski D."/>
            <person name="Kautmanova I."/>
            <person name="Kiss B."/>
            <person name="Kocsube S."/>
            <person name="Kotiranta H."/>
            <person name="LaButti K.M."/>
            <person name="Lechner B.E."/>
            <person name="Liimatainen K."/>
            <person name="Lipzen A."/>
            <person name="Lukacs Z."/>
            <person name="Mihaltcheva S."/>
            <person name="Morgado L.N."/>
            <person name="Niskanen T."/>
            <person name="Noordeloos M.E."/>
            <person name="Ohm R.A."/>
            <person name="Ortiz-Santana B."/>
            <person name="Ovrebo C."/>
            <person name="Racz N."/>
            <person name="Riley R."/>
            <person name="Savchenko A."/>
            <person name="Shiryaev A."/>
            <person name="Soop K."/>
            <person name="Spirin V."/>
            <person name="Szebenyi C."/>
            <person name="Tomsovsky M."/>
            <person name="Tulloss R.E."/>
            <person name="Uehling J."/>
            <person name="Grigoriev I.V."/>
            <person name="Vagvolgyi C."/>
            <person name="Papp T."/>
            <person name="Martin F.M."/>
            <person name="Miettinen O."/>
            <person name="Hibbett D.S."/>
            <person name="Nagy L.G."/>
        </authorList>
    </citation>
    <scope>NUCLEOTIDE SEQUENCE [LARGE SCALE GENOMIC DNA]</scope>
    <source>
        <strain evidence="2 3">CBS 309.79</strain>
    </source>
</reference>
<dbReference type="Gene3D" id="3.40.630.30">
    <property type="match status" value="1"/>
</dbReference>
<accession>A0A5C3QAW6</accession>
<dbReference type="Pfam" id="PF13673">
    <property type="entry name" value="Acetyltransf_10"/>
    <property type="match status" value="1"/>
</dbReference>
<evidence type="ECO:0000259" key="1">
    <source>
        <dbReference type="PROSITE" id="PS51186"/>
    </source>
</evidence>
<dbReference type="EMBL" id="ML178835">
    <property type="protein sequence ID" value="TFK99194.1"/>
    <property type="molecule type" value="Genomic_DNA"/>
</dbReference>
<dbReference type="InterPro" id="IPR000182">
    <property type="entry name" value="GNAT_dom"/>
</dbReference>
<protein>
    <submittedName>
        <fullName evidence="2">Acyl-CoA N-acyltransferase</fullName>
    </submittedName>
</protein>
<evidence type="ECO:0000313" key="3">
    <source>
        <dbReference type="Proteomes" id="UP000305067"/>
    </source>
</evidence>
<name>A0A5C3QAW6_9AGAR</name>
<feature type="domain" description="N-acetyltransferase" evidence="1">
    <location>
        <begin position="18"/>
        <end position="168"/>
    </location>
</feature>
<dbReference type="GO" id="GO:0006048">
    <property type="term" value="P:UDP-N-acetylglucosamine biosynthetic process"/>
    <property type="evidence" value="ECO:0007669"/>
    <property type="project" value="UniProtKB-UniPathway"/>
</dbReference>
<dbReference type="CDD" id="cd04301">
    <property type="entry name" value="NAT_SF"/>
    <property type="match status" value="1"/>
</dbReference>
<sequence length="168" mass="19285">MSNSGNTTTRPTPPAYRVEVYPGDHKSVEECYHVRINVFHHEQGFPLDTEIDELESSSYHILLRLDEGGKPVGTIRGTYKPSISPNTYKLSRLAILQDYRKYGWGGVLVNAFHDWVKEDAQKRGIRDPVVALHSQIPVKPFYAKYEYEPEGPEFDEEGAPHQKMVRRL</sequence>
<dbReference type="AlphaFoldDB" id="A0A5C3QAW6"/>
<dbReference type="SUPFAM" id="SSF55729">
    <property type="entry name" value="Acyl-CoA N-acyltransferases (Nat)"/>
    <property type="match status" value="1"/>
</dbReference>
<dbReference type="GO" id="GO:0016747">
    <property type="term" value="F:acyltransferase activity, transferring groups other than amino-acyl groups"/>
    <property type="evidence" value="ECO:0007669"/>
    <property type="project" value="InterPro"/>
</dbReference>
<dbReference type="UniPathway" id="UPA00113">
    <property type="reaction ID" value="UER00529"/>
</dbReference>
<dbReference type="InterPro" id="IPR016181">
    <property type="entry name" value="Acyl_CoA_acyltransferase"/>
</dbReference>
<keyword evidence="3" id="KW-1185">Reference proteome</keyword>